<evidence type="ECO:0000313" key="3">
    <source>
        <dbReference type="EMBL" id="CAB4531713.1"/>
    </source>
</evidence>
<dbReference type="Gene3D" id="3.90.650.10">
    <property type="entry name" value="PurM-like C-terminal domain"/>
    <property type="match status" value="1"/>
</dbReference>
<evidence type="ECO:0000259" key="2">
    <source>
        <dbReference type="Pfam" id="PF02769"/>
    </source>
</evidence>
<name>A0A6J6B077_9ZZZZ</name>
<feature type="domain" description="PurM-like C-terminal" evidence="2">
    <location>
        <begin position="149"/>
        <end position="251"/>
    </location>
</feature>
<feature type="domain" description="PurM-like N-terminal" evidence="1">
    <location>
        <begin position="28"/>
        <end position="139"/>
    </location>
</feature>
<dbReference type="PIRSF" id="PIRSF005303">
    <property type="entry name" value="Thiam_monoph_kin"/>
    <property type="match status" value="1"/>
</dbReference>
<dbReference type="PANTHER" id="PTHR30270">
    <property type="entry name" value="THIAMINE-MONOPHOSPHATE KINASE"/>
    <property type="match status" value="1"/>
</dbReference>
<dbReference type="InterPro" id="IPR006283">
    <property type="entry name" value="ThiL-like"/>
</dbReference>
<dbReference type="Gene3D" id="3.30.1330.10">
    <property type="entry name" value="PurM-like, N-terminal domain"/>
    <property type="match status" value="1"/>
</dbReference>
<dbReference type="Pfam" id="PF02769">
    <property type="entry name" value="AIRS_C"/>
    <property type="match status" value="1"/>
</dbReference>
<dbReference type="GO" id="GO:0009030">
    <property type="term" value="F:thiamine-phosphate kinase activity"/>
    <property type="evidence" value="ECO:0007669"/>
    <property type="project" value="InterPro"/>
</dbReference>
<dbReference type="GO" id="GO:0009228">
    <property type="term" value="P:thiamine biosynthetic process"/>
    <property type="evidence" value="ECO:0007669"/>
    <property type="project" value="InterPro"/>
</dbReference>
<proteinExistence type="inferred from homology"/>
<dbReference type="SUPFAM" id="SSF56042">
    <property type="entry name" value="PurM C-terminal domain-like"/>
    <property type="match status" value="1"/>
</dbReference>
<protein>
    <submittedName>
        <fullName evidence="3">Unannotated protein</fullName>
    </submittedName>
</protein>
<dbReference type="EMBL" id="CAEZSB010000032">
    <property type="protein sequence ID" value="CAB4531713.1"/>
    <property type="molecule type" value="Genomic_DNA"/>
</dbReference>
<evidence type="ECO:0000259" key="1">
    <source>
        <dbReference type="Pfam" id="PF00586"/>
    </source>
</evidence>
<gene>
    <name evidence="3" type="ORF">UFOPK1395_00450</name>
</gene>
<accession>A0A6J6B077</accession>
<sequence>MNFDEAGVISALARIFGATHRGVEIGIGDDAAVVATTDRTVITTDMAVEGTHFSTAWSSAFDIGRKITAANLADVYAMGGSPKYLLAAVTLTGTETMEWIEELAEGIAHEAKSCGAFVVGGDLTKGPCIVISITAIGEVDNPITRSGAKIGDSIYISSLPGWSAAGLSLIDKELEDDLALHAVSEYSAPTVDYVSAIQYSNGKAHSMCDVSDALIIQAEQIAAASGVALKFDQKLIAQHTEFATLNELAKSHNADVWQWIFAGGEDHVFLATGIGLDGFCVGEVIAGSGVLGAEMKKAPDTWRHFN</sequence>
<dbReference type="SUPFAM" id="SSF55326">
    <property type="entry name" value="PurM N-terminal domain-like"/>
    <property type="match status" value="1"/>
</dbReference>
<dbReference type="AlphaFoldDB" id="A0A6J6B077"/>
<organism evidence="3">
    <name type="scientific">freshwater metagenome</name>
    <dbReference type="NCBI Taxonomy" id="449393"/>
    <lineage>
        <taxon>unclassified sequences</taxon>
        <taxon>metagenomes</taxon>
        <taxon>ecological metagenomes</taxon>
    </lineage>
</organism>
<dbReference type="InterPro" id="IPR010918">
    <property type="entry name" value="PurM-like_C_dom"/>
</dbReference>
<reference evidence="3" key="1">
    <citation type="submission" date="2020-05" db="EMBL/GenBank/DDBJ databases">
        <authorList>
            <person name="Chiriac C."/>
            <person name="Salcher M."/>
            <person name="Ghai R."/>
            <person name="Kavagutti S V."/>
        </authorList>
    </citation>
    <scope>NUCLEOTIDE SEQUENCE</scope>
</reference>
<dbReference type="NCBIfam" id="TIGR01379">
    <property type="entry name" value="thiL"/>
    <property type="match status" value="1"/>
</dbReference>
<dbReference type="CDD" id="cd02194">
    <property type="entry name" value="ThiL"/>
    <property type="match status" value="1"/>
</dbReference>
<dbReference type="InterPro" id="IPR036676">
    <property type="entry name" value="PurM-like_C_sf"/>
</dbReference>
<dbReference type="HAMAP" id="MF_02128">
    <property type="entry name" value="TMP_kinase"/>
    <property type="match status" value="1"/>
</dbReference>
<dbReference type="InterPro" id="IPR016188">
    <property type="entry name" value="PurM-like_N"/>
</dbReference>
<dbReference type="InterPro" id="IPR036921">
    <property type="entry name" value="PurM-like_N_sf"/>
</dbReference>
<dbReference type="Pfam" id="PF00586">
    <property type="entry name" value="AIRS"/>
    <property type="match status" value="1"/>
</dbReference>
<dbReference type="PANTHER" id="PTHR30270:SF0">
    <property type="entry name" value="THIAMINE-MONOPHOSPHATE KINASE"/>
    <property type="match status" value="1"/>
</dbReference>